<sequence>MEKFVLDEDQREALAHHPNFEGKTYRQRRRIIQRWYNNKEREARVVNANGWLMDDLSWTILEILSPYPRPSYLPCKQSKPFNFTN</sequence>
<evidence type="ECO:0000313" key="2">
    <source>
        <dbReference type="Proteomes" id="UP001139000"/>
    </source>
</evidence>
<evidence type="ECO:0000313" key="1">
    <source>
        <dbReference type="EMBL" id="MCF0060138.1"/>
    </source>
</evidence>
<dbReference type="AlphaFoldDB" id="A0A9X1PIM1"/>
<dbReference type="Proteomes" id="UP001139000">
    <property type="component" value="Unassembled WGS sequence"/>
</dbReference>
<accession>A0A9X1PIM1</accession>
<reference evidence="1" key="1">
    <citation type="submission" date="2021-12" db="EMBL/GenBank/DDBJ databases">
        <title>Novel species in genus Dyadobacter.</title>
        <authorList>
            <person name="Ma C."/>
        </authorList>
    </citation>
    <scope>NUCLEOTIDE SEQUENCE</scope>
    <source>
        <strain evidence="1">LJ419</strain>
    </source>
</reference>
<name>A0A9X1PIM1_9BACT</name>
<protein>
    <submittedName>
        <fullName evidence="1">Uncharacterized protein</fullName>
    </submittedName>
</protein>
<dbReference type="RefSeq" id="WP_234652687.1">
    <property type="nucleotide sequence ID" value="NZ_CP094997.1"/>
</dbReference>
<proteinExistence type="predicted"/>
<keyword evidence="2" id="KW-1185">Reference proteome</keyword>
<comment type="caution">
    <text evidence="1">The sequence shown here is derived from an EMBL/GenBank/DDBJ whole genome shotgun (WGS) entry which is preliminary data.</text>
</comment>
<organism evidence="1 2">
    <name type="scientific">Dyadobacter chenwenxiniae</name>
    <dbReference type="NCBI Taxonomy" id="2906456"/>
    <lineage>
        <taxon>Bacteria</taxon>
        <taxon>Pseudomonadati</taxon>
        <taxon>Bacteroidota</taxon>
        <taxon>Cytophagia</taxon>
        <taxon>Cytophagales</taxon>
        <taxon>Spirosomataceae</taxon>
        <taxon>Dyadobacter</taxon>
    </lineage>
</organism>
<dbReference type="EMBL" id="JAJTTC010000001">
    <property type="protein sequence ID" value="MCF0060138.1"/>
    <property type="molecule type" value="Genomic_DNA"/>
</dbReference>
<gene>
    <name evidence="1" type="ORF">LXM26_01430</name>
</gene>